<name>A0A2R4WPP5_9HYPH</name>
<dbReference type="RefSeq" id="WP_099955305.1">
    <property type="nucleotide sequence ID" value="NZ_CP028843.1"/>
</dbReference>
<accession>A0A2R4WPP5</accession>
<dbReference type="InterPro" id="IPR035917">
    <property type="entry name" value="YjbQ-like_sf"/>
</dbReference>
<dbReference type="PIRSF" id="PIRSF004681">
    <property type="entry name" value="UCP004681"/>
    <property type="match status" value="1"/>
</dbReference>
<dbReference type="EMBL" id="CP028843">
    <property type="protein sequence ID" value="AWB23521.1"/>
    <property type="molecule type" value="Genomic_DNA"/>
</dbReference>
<evidence type="ECO:0000313" key="3">
    <source>
        <dbReference type="Proteomes" id="UP000244755"/>
    </source>
</evidence>
<dbReference type="Proteomes" id="UP000244755">
    <property type="component" value="Chromosome 1"/>
</dbReference>
<dbReference type="OrthoDB" id="9801725at2"/>
<comment type="similarity">
    <text evidence="1">Belongs to the UPF0047 family.</text>
</comment>
<dbReference type="PANTHER" id="PTHR30615">
    <property type="entry name" value="UNCHARACTERIZED PROTEIN YJBQ-RELATED"/>
    <property type="match status" value="1"/>
</dbReference>
<dbReference type="AlphaFoldDB" id="A0A2R4WPP5"/>
<sequence>MRRVEMIAQGALARQATGRLVVDTKGQGFTEITDAVAGFVREAALRHGLLTVFCRHTSASLTIQENADPDVRTDLMTALDRLAPRNAGYVHGIEGPDDMPAHIRTLLTDAALTIPLVDGRLALGTWQGVYLIEHRDRPHRREIVLHLVGA</sequence>
<dbReference type="NCBIfam" id="TIGR00149">
    <property type="entry name" value="TIGR00149_YjbQ"/>
    <property type="match status" value="1"/>
</dbReference>
<keyword evidence="3" id="KW-1185">Reference proteome</keyword>
<organism evidence="2 3">
    <name type="scientific">Methylobacterium currus</name>
    <dbReference type="NCBI Taxonomy" id="2051553"/>
    <lineage>
        <taxon>Bacteria</taxon>
        <taxon>Pseudomonadati</taxon>
        <taxon>Pseudomonadota</taxon>
        <taxon>Alphaproteobacteria</taxon>
        <taxon>Hyphomicrobiales</taxon>
        <taxon>Methylobacteriaceae</taxon>
        <taxon>Methylobacterium</taxon>
    </lineage>
</organism>
<dbReference type="PANTHER" id="PTHR30615:SF8">
    <property type="entry name" value="UPF0047 PROTEIN C4A8.02C"/>
    <property type="match status" value="1"/>
</dbReference>
<dbReference type="KEGG" id="mee:DA075_23660"/>
<dbReference type="InterPro" id="IPR001602">
    <property type="entry name" value="UPF0047_YjbQ-like"/>
</dbReference>
<protein>
    <submittedName>
        <fullName evidence="2">YjbQ family protein</fullName>
    </submittedName>
</protein>
<dbReference type="Pfam" id="PF01894">
    <property type="entry name" value="YjbQ"/>
    <property type="match status" value="1"/>
</dbReference>
<evidence type="ECO:0000256" key="1">
    <source>
        <dbReference type="ARBA" id="ARBA00005534"/>
    </source>
</evidence>
<reference evidence="2 3" key="1">
    <citation type="submission" date="2018-04" db="EMBL/GenBank/DDBJ databases">
        <title>Methylobacterium sp. PR1016A genome.</title>
        <authorList>
            <person name="Park W."/>
        </authorList>
    </citation>
    <scope>NUCLEOTIDE SEQUENCE [LARGE SCALE GENOMIC DNA]</scope>
    <source>
        <strain evidence="2 3">PR1016A</strain>
    </source>
</reference>
<gene>
    <name evidence="2" type="ORF">DA075_23660</name>
</gene>
<proteinExistence type="inferred from homology"/>
<evidence type="ECO:0000313" key="2">
    <source>
        <dbReference type="EMBL" id="AWB23521.1"/>
    </source>
</evidence>
<dbReference type="SUPFAM" id="SSF111038">
    <property type="entry name" value="YjbQ-like"/>
    <property type="match status" value="1"/>
</dbReference>
<dbReference type="Gene3D" id="2.60.120.460">
    <property type="entry name" value="YjbQ-like"/>
    <property type="match status" value="1"/>
</dbReference>